<dbReference type="KEGG" id="camu:CA2015_4187"/>
<dbReference type="STRING" id="320787.CA2015_4187"/>
<evidence type="ECO:0000313" key="3">
    <source>
        <dbReference type="EMBL" id="AKP53537.1"/>
    </source>
</evidence>
<dbReference type="AlphaFoldDB" id="A0A0H4PYN5"/>
<dbReference type="Gene3D" id="1.10.260.40">
    <property type="entry name" value="lambda repressor-like DNA-binding domains"/>
    <property type="match status" value="1"/>
</dbReference>
<dbReference type="CDD" id="cd00093">
    <property type="entry name" value="HTH_XRE"/>
    <property type="match status" value="1"/>
</dbReference>
<dbReference type="SMART" id="SM00530">
    <property type="entry name" value="HTH_XRE"/>
    <property type="match status" value="1"/>
</dbReference>
<feature type="region of interest" description="Disordered" evidence="1">
    <location>
        <begin position="1"/>
        <end position="21"/>
    </location>
</feature>
<accession>A0A0H4PYN5</accession>
<dbReference type="GO" id="GO:0003677">
    <property type="term" value="F:DNA binding"/>
    <property type="evidence" value="ECO:0007669"/>
    <property type="project" value="InterPro"/>
</dbReference>
<protein>
    <recommendedName>
        <fullName evidence="2">HTH cro/C1-type domain-containing protein</fullName>
    </recommendedName>
</protein>
<name>A0A0H4PYN5_9BACT</name>
<dbReference type="InterPro" id="IPR001387">
    <property type="entry name" value="Cro/C1-type_HTH"/>
</dbReference>
<dbReference type="OrthoDB" id="680449at2"/>
<proteinExistence type="predicted"/>
<dbReference type="Pfam" id="PF01381">
    <property type="entry name" value="HTH_3"/>
    <property type="match status" value="1"/>
</dbReference>
<reference evidence="3 4" key="1">
    <citation type="submission" date="2015-07" db="EMBL/GenBank/DDBJ databases">
        <authorList>
            <person name="Kim K.M."/>
        </authorList>
    </citation>
    <scope>NUCLEOTIDE SEQUENCE [LARGE SCALE GENOMIC DNA]</scope>
    <source>
        <strain evidence="3 4">KCTC 12363</strain>
    </source>
</reference>
<feature type="domain" description="HTH cro/C1-type" evidence="2">
    <location>
        <begin position="44"/>
        <end position="98"/>
    </location>
</feature>
<dbReference type="Proteomes" id="UP000036520">
    <property type="component" value="Chromosome"/>
</dbReference>
<keyword evidence="4" id="KW-1185">Reference proteome</keyword>
<evidence type="ECO:0000259" key="2">
    <source>
        <dbReference type="PROSITE" id="PS50943"/>
    </source>
</evidence>
<dbReference type="RefSeq" id="WP_048643632.1">
    <property type="nucleotide sequence ID" value="NZ_CP012040.1"/>
</dbReference>
<dbReference type="SUPFAM" id="SSF47413">
    <property type="entry name" value="lambda repressor-like DNA-binding domains"/>
    <property type="match status" value="1"/>
</dbReference>
<evidence type="ECO:0000256" key="1">
    <source>
        <dbReference type="SAM" id="MobiDB-lite"/>
    </source>
</evidence>
<evidence type="ECO:0000313" key="4">
    <source>
        <dbReference type="Proteomes" id="UP000036520"/>
    </source>
</evidence>
<sequence>MNKTEEKLKSQAAKSPTSNWKEKVAFRKENKAWLKKSTRVALRVLDALEEKGWSQSDLARELGVTRQQVSKLVKGQSDFKLSTVSQLEKVLNIQLQVILLDNEEVMTEELIQERLNEEIIDYHRKWAYTQQYLKLKNKSTNPQVVMAIDVPLEKDFPMAG</sequence>
<dbReference type="PROSITE" id="PS50943">
    <property type="entry name" value="HTH_CROC1"/>
    <property type="match status" value="1"/>
</dbReference>
<gene>
    <name evidence="3" type="ORF">CA2015_4187</name>
</gene>
<organism evidence="3 4">
    <name type="scientific">Cyclobacterium amurskyense</name>
    <dbReference type="NCBI Taxonomy" id="320787"/>
    <lineage>
        <taxon>Bacteria</taxon>
        <taxon>Pseudomonadati</taxon>
        <taxon>Bacteroidota</taxon>
        <taxon>Cytophagia</taxon>
        <taxon>Cytophagales</taxon>
        <taxon>Cyclobacteriaceae</taxon>
        <taxon>Cyclobacterium</taxon>
    </lineage>
</organism>
<dbReference type="EMBL" id="CP012040">
    <property type="protein sequence ID" value="AKP53537.1"/>
    <property type="molecule type" value="Genomic_DNA"/>
</dbReference>
<dbReference type="InterPro" id="IPR010982">
    <property type="entry name" value="Lambda_DNA-bd_dom_sf"/>
</dbReference>